<dbReference type="CDD" id="cd12148">
    <property type="entry name" value="fungal_TF_MHR"/>
    <property type="match status" value="1"/>
</dbReference>
<dbReference type="GO" id="GO:0045944">
    <property type="term" value="P:positive regulation of transcription by RNA polymerase II"/>
    <property type="evidence" value="ECO:0007669"/>
    <property type="project" value="TreeGrafter"/>
</dbReference>
<evidence type="ECO:0000256" key="5">
    <source>
        <dbReference type="ARBA" id="ARBA00023125"/>
    </source>
</evidence>
<feature type="compositionally biased region" description="Polar residues" evidence="8">
    <location>
        <begin position="813"/>
        <end position="827"/>
    </location>
</feature>
<dbReference type="AlphaFoldDB" id="A0A9P5L8Z2"/>
<reference evidence="10" key="1">
    <citation type="submission" date="2020-03" db="EMBL/GenBank/DDBJ databases">
        <title>Draft Genome Sequence of Cylindrodendrum hubeiense.</title>
        <authorList>
            <person name="Buettner E."/>
            <person name="Kellner H."/>
        </authorList>
    </citation>
    <scope>NUCLEOTIDE SEQUENCE</scope>
    <source>
        <strain evidence="10">IHI 201604</strain>
    </source>
</reference>
<keyword evidence="6" id="KW-0804">Transcription</keyword>
<keyword evidence="7" id="KW-0539">Nucleus</keyword>
<feature type="region of interest" description="Disordered" evidence="8">
    <location>
        <begin position="767"/>
        <end position="836"/>
    </location>
</feature>
<organism evidence="10 11">
    <name type="scientific">Cylindrodendrum hubeiense</name>
    <dbReference type="NCBI Taxonomy" id="595255"/>
    <lineage>
        <taxon>Eukaryota</taxon>
        <taxon>Fungi</taxon>
        <taxon>Dikarya</taxon>
        <taxon>Ascomycota</taxon>
        <taxon>Pezizomycotina</taxon>
        <taxon>Sordariomycetes</taxon>
        <taxon>Hypocreomycetidae</taxon>
        <taxon>Hypocreales</taxon>
        <taxon>Nectriaceae</taxon>
        <taxon>Cylindrodendrum</taxon>
    </lineage>
</organism>
<evidence type="ECO:0000256" key="6">
    <source>
        <dbReference type="ARBA" id="ARBA00023163"/>
    </source>
</evidence>
<name>A0A9P5L8Z2_9HYPO</name>
<dbReference type="Proteomes" id="UP000722485">
    <property type="component" value="Unassembled WGS sequence"/>
</dbReference>
<keyword evidence="11" id="KW-1185">Reference proteome</keyword>
<evidence type="ECO:0000256" key="3">
    <source>
        <dbReference type="ARBA" id="ARBA00022833"/>
    </source>
</evidence>
<dbReference type="CDD" id="cd00067">
    <property type="entry name" value="GAL4"/>
    <property type="match status" value="1"/>
</dbReference>
<comment type="subcellular location">
    <subcellularLocation>
        <location evidence="1">Nucleus</location>
    </subcellularLocation>
</comment>
<gene>
    <name evidence="10" type="ORF">G7Z17_g12713</name>
</gene>
<dbReference type="InterPro" id="IPR051711">
    <property type="entry name" value="Stress_Response_Reg"/>
</dbReference>
<dbReference type="Gene3D" id="4.10.240.10">
    <property type="entry name" value="Zn(2)-C6 fungal-type DNA-binding domain"/>
    <property type="match status" value="1"/>
</dbReference>
<keyword evidence="2" id="KW-0479">Metal-binding</keyword>
<dbReference type="GO" id="GO:0000981">
    <property type="term" value="F:DNA-binding transcription factor activity, RNA polymerase II-specific"/>
    <property type="evidence" value="ECO:0007669"/>
    <property type="project" value="InterPro"/>
</dbReference>
<dbReference type="GO" id="GO:0043565">
    <property type="term" value="F:sequence-specific DNA binding"/>
    <property type="evidence" value="ECO:0007669"/>
    <property type="project" value="TreeGrafter"/>
</dbReference>
<dbReference type="GO" id="GO:0008270">
    <property type="term" value="F:zinc ion binding"/>
    <property type="evidence" value="ECO:0007669"/>
    <property type="project" value="InterPro"/>
</dbReference>
<feature type="compositionally biased region" description="Basic and acidic residues" evidence="8">
    <location>
        <begin position="103"/>
        <end position="122"/>
    </location>
</feature>
<dbReference type="Pfam" id="PF00172">
    <property type="entry name" value="Zn_clus"/>
    <property type="match status" value="1"/>
</dbReference>
<feature type="region of interest" description="Disordered" evidence="8">
    <location>
        <begin position="713"/>
        <end position="746"/>
    </location>
</feature>
<sequence length="1128" mass="125358">MSTSEPSQNVRRKRSIVPDDRRKRVRKACDPCRANKLKCDGLSPCQRCRAADSACRFAEGRVSVASPSHQHSEKELILEAILRARNIQVPEGLDELRRYAEALEGGDKEGQSIEPEQGRTDGEAMVVERSSSDERERGSIVVDHVLNPQTFVHDQGKTYFDGGSSAWAFFDSVRERVHKPPNPTRDRQTAYQHFIIDPPNLVLNDLRASLLAALPPRGVLDFLSTTFFRYSQSNYFFLHPAIFSRKLDAFLAGTQEFDRQGTYATRRSIEFICVLFMILALGSQYADLEQHGQVQVDSSRLVSDASTLDLSNMTTPTPTPNPGWRFYEVSRRLLSDVASSCSMTSIQACVLQGDFLITTSAHDIAYNAYGLAARMGINMGMHRALGTDALHPHVRELRNRLWWSVYTLERMFTFQMGRPLMIDDEEIDTPFPVDLPELRTPQYSSPLEGQIALIKLCRIMGKIVKTMYSRTTPSGNEHIINTRSFVNLKADLQQWKEELPEKLQLSSEATRGVVHLHMSHEQAIILLSRIPLTHAVASKRTNETPLEHRKIEFLQEAARDCVAAALATIKMLQTLNQRGLICRYSSHDPLYCSASLHVLLLGARLEPPADATKKIIAEGILILRELAKGSETAASSLGCIVPGFQPFFENGAMNSVSQDQSSSDGGRAQGHRAWQEWISNTDDAETSHPGSVGTMTMTPQLQNSLNGHVNTQSNDRVPISGWSDNAGYEDGGFSTAAQNAPQVAGPQVVSPEYQHFGLDNPMNSWTINGQPFWPGDLNANDHPVQPPSGDDLVKGSSVKNQPSDQATGKGAEPSQSAETHETTSLSPTPAPDEISVYPCTQDGKSVMVSSQPCNHAAYPDAYLEVVSGELLGRLEDINHDRLQVARALSIPLSELYFHGPELALRWKGMVSEVMITSKQGRLQGLSMKYLTLPSPEVVDNSKAAGYLTDKDKDDILLLITSMMPRAQHWAAVERMVDGPHHLRATDMAALVTEAEGYMRIELARFATVTREDYSFSNPEEIKSLIRGIPRLLIQAYGITSDLAVEYMVQVDEMTPHIRQQLSHKMGRTIVDIIDVTWKGIAGHDAKQTRAFWDALRPRLEVVANTPLVCCQSVLGDKIKKILQRPHLK</sequence>
<feature type="region of interest" description="Disordered" evidence="8">
    <location>
        <begin position="1"/>
        <end position="22"/>
    </location>
</feature>
<dbReference type="PANTHER" id="PTHR47540">
    <property type="entry name" value="THIAMINE REPRESSIBLE GENES REGULATORY PROTEIN THI5"/>
    <property type="match status" value="1"/>
</dbReference>
<dbReference type="SUPFAM" id="SSF57701">
    <property type="entry name" value="Zn2/Cys6 DNA-binding domain"/>
    <property type="match status" value="1"/>
</dbReference>
<comment type="caution">
    <text evidence="10">The sequence shown here is derived from an EMBL/GenBank/DDBJ whole genome shotgun (WGS) entry which is preliminary data.</text>
</comment>
<evidence type="ECO:0000256" key="1">
    <source>
        <dbReference type="ARBA" id="ARBA00004123"/>
    </source>
</evidence>
<protein>
    <recommendedName>
        <fullName evidence="9">Zn(2)-C6 fungal-type domain-containing protein</fullName>
    </recommendedName>
</protein>
<evidence type="ECO:0000313" key="10">
    <source>
        <dbReference type="EMBL" id="KAF7538022.1"/>
    </source>
</evidence>
<dbReference type="EMBL" id="JAANBB010000611">
    <property type="protein sequence ID" value="KAF7538022.1"/>
    <property type="molecule type" value="Genomic_DNA"/>
</dbReference>
<dbReference type="PROSITE" id="PS00463">
    <property type="entry name" value="ZN2_CY6_FUNGAL_1"/>
    <property type="match status" value="1"/>
</dbReference>
<dbReference type="SMART" id="SM00906">
    <property type="entry name" value="Fungal_trans"/>
    <property type="match status" value="1"/>
</dbReference>
<dbReference type="GO" id="GO:0005634">
    <property type="term" value="C:nucleus"/>
    <property type="evidence" value="ECO:0007669"/>
    <property type="project" value="UniProtKB-SubCell"/>
</dbReference>
<dbReference type="InterPro" id="IPR036864">
    <property type="entry name" value="Zn2-C6_fun-type_DNA-bd_sf"/>
</dbReference>
<evidence type="ECO:0000256" key="8">
    <source>
        <dbReference type="SAM" id="MobiDB-lite"/>
    </source>
</evidence>
<dbReference type="OrthoDB" id="3266505at2759"/>
<feature type="domain" description="Zn(2)-C6 fungal-type" evidence="9">
    <location>
        <begin position="28"/>
        <end position="57"/>
    </location>
</feature>
<evidence type="ECO:0000256" key="7">
    <source>
        <dbReference type="ARBA" id="ARBA00023242"/>
    </source>
</evidence>
<dbReference type="PANTHER" id="PTHR47540:SF1">
    <property type="entry name" value="ACTIVATOR OF STRESS GENES 1-RELATED"/>
    <property type="match status" value="1"/>
</dbReference>
<dbReference type="InterPro" id="IPR007219">
    <property type="entry name" value="XnlR_reg_dom"/>
</dbReference>
<keyword evidence="3" id="KW-0862">Zinc</keyword>
<dbReference type="Pfam" id="PF04082">
    <property type="entry name" value="Fungal_trans"/>
    <property type="match status" value="1"/>
</dbReference>
<dbReference type="SMART" id="SM00066">
    <property type="entry name" value="GAL4"/>
    <property type="match status" value="1"/>
</dbReference>
<keyword evidence="4" id="KW-0805">Transcription regulation</keyword>
<evidence type="ECO:0000259" key="9">
    <source>
        <dbReference type="PROSITE" id="PS50048"/>
    </source>
</evidence>
<keyword evidence="5" id="KW-0238">DNA-binding</keyword>
<dbReference type="GO" id="GO:0006351">
    <property type="term" value="P:DNA-templated transcription"/>
    <property type="evidence" value="ECO:0007669"/>
    <property type="project" value="InterPro"/>
</dbReference>
<dbReference type="InterPro" id="IPR001138">
    <property type="entry name" value="Zn2Cys6_DnaBD"/>
</dbReference>
<dbReference type="PROSITE" id="PS50048">
    <property type="entry name" value="ZN2_CY6_FUNGAL_2"/>
    <property type="match status" value="1"/>
</dbReference>
<feature type="region of interest" description="Disordered" evidence="8">
    <location>
        <begin position="103"/>
        <end position="136"/>
    </location>
</feature>
<evidence type="ECO:0000256" key="2">
    <source>
        <dbReference type="ARBA" id="ARBA00022723"/>
    </source>
</evidence>
<proteinExistence type="predicted"/>
<evidence type="ECO:0000313" key="11">
    <source>
        <dbReference type="Proteomes" id="UP000722485"/>
    </source>
</evidence>
<feature type="compositionally biased region" description="Polar residues" evidence="8">
    <location>
        <begin position="797"/>
        <end position="806"/>
    </location>
</feature>
<evidence type="ECO:0000256" key="4">
    <source>
        <dbReference type="ARBA" id="ARBA00023015"/>
    </source>
</evidence>
<accession>A0A9P5L8Z2</accession>